<sequence>MITTAELKKVLAKLTHIKATADITLGKLIEPMQLTLTPAETITWTTPGSTSKCKSTVTDIQTIIRTHDSTSFQTKAGNQPAVTPAEETVSTQPEAANEVYAASALTNTKLAASLRGLSALMRQKQKPLQHLKAAVLTNHPSASEISTDTLDVEHKFQKLAAGENKAKLNKLITDNFKNDDNHFTANYGTGLLNKQITVMIGDKNKPIDIKELIKPDKVAKTTGYLLGQVMRSQIQKTKNDIKKASASKCDDKDQSECATIEGCEWKDKTCKLTEDAPKEAEKRRNKRKR</sequence>
<accession>M4STF1</accession>
<dbReference type="EMBL" id="KC612172">
    <property type="protein sequence ID" value="AGH59603.1"/>
    <property type="molecule type" value="Genomic_DNA"/>
</dbReference>
<dbReference type="AlphaFoldDB" id="M4STF1"/>
<reference evidence="1" key="2">
    <citation type="journal article" date="2014" name="Mol. Biochem. Parasitol.">
        <title>Capturing the variant surface glycoprotein repertoire (the VSGnome) of Trypanosoma brucei Lister 427.</title>
        <authorList>
            <person name="Cross G.A."/>
            <person name="Kim H.S."/>
            <person name="Wickstead B."/>
        </authorList>
    </citation>
    <scope>NUCLEOTIDE SEQUENCE</scope>
    <source>
        <strain evidence="1">Lister 427</strain>
    </source>
</reference>
<organism evidence="1">
    <name type="scientific">Trypanosoma brucei</name>
    <dbReference type="NCBI Taxonomy" id="5691"/>
    <lineage>
        <taxon>Eukaryota</taxon>
        <taxon>Discoba</taxon>
        <taxon>Euglenozoa</taxon>
        <taxon>Kinetoplastea</taxon>
        <taxon>Metakinetoplastina</taxon>
        <taxon>Trypanosomatida</taxon>
        <taxon>Trypanosomatidae</taxon>
        <taxon>Trypanosoma</taxon>
    </lineage>
</organism>
<feature type="non-terminal residue" evidence="1">
    <location>
        <position position="1"/>
    </location>
</feature>
<reference evidence="1" key="1">
    <citation type="submission" date="2013-02" db="EMBL/GenBank/DDBJ databases">
        <authorList>
            <person name="Cross G.A.M."/>
            <person name="Kim H.-S."/>
            <person name="Wickstead B."/>
        </authorList>
    </citation>
    <scope>NUCLEOTIDE SEQUENCE</scope>
    <source>
        <strain evidence="1">Lister 427</strain>
    </source>
</reference>
<dbReference type="VEuPathDB" id="TriTrypDB:Tb427_000096200"/>
<protein>
    <submittedName>
        <fullName evidence="1">Variant surface glycoprotein 3578</fullName>
    </submittedName>
</protein>
<name>M4STF1_9TRYP</name>
<proteinExistence type="predicted"/>
<evidence type="ECO:0000313" key="1">
    <source>
        <dbReference type="EMBL" id="AGH59603.1"/>
    </source>
</evidence>